<dbReference type="GO" id="GO:0005524">
    <property type="term" value="F:ATP binding"/>
    <property type="evidence" value="ECO:0007669"/>
    <property type="project" value="InterPro"/>
</dbReference>
<dbReference type="EMBL" id="ARYJ01000003">
    <property type="protein sequence ID" value="KCZ89738.1"/>
    <property type="molecule type" value="Genomic_DNA"/>
</dbReference>
<comment type="caution">
    <text evidence="2">The sequence shown here is derived from an EMBL/GenBank/DDBJ whole genome shotgun (WGS) entry which is preliminary data.</text>
</comment>
<dbReference type="SUPFAM" id="SSF52540">
    <property type="entry name" value="P-loop containing nucleoside triphosphate hydrolases"/>
    <property type="match status" value="1"/>
</dbReference>
<dbReference type="Pfam" id="PF13304">
    <property type="entry name" value="AAA_21"/>
    <property type="match status" value="1"/>
</dbReference>
<gene>
    <name evidence="2" type="ORF">HJA_05787</name>
</gene>
<dbReference type="OrthoDB" id="9789856at2"/>
<name>A0A059FGW2_9PROT</name>
<dbReference type="Gene3D" id="3.40.50.300">
    <property type="entry name" value="P-loop containing nucleotide triphosphate hydrolases"/>
    <property type="match status" value="1"/>
</dbReference>
<evidence type="ECO:0000313" key="3">
    <source>
        <dbReference type="Proteomes" id="UP000024816"/>
    </source>
</evidence>
<protein>
    <recommendedName>
        <fullName evidence="1">ATPase AAA-type core domain-containing protein</fullName>
    </recommendedName>
</protein>
<dbReference type="STRING" id="1280952.HJA_05787"/>
<evidence type="ECO:0000259" key="1">
    <source>
        <dbReference type="Pfam" id="PF13304"/>
    </source>
</evidence>
<evidence type="ECO:0000313" key="2">
    <source>
        <dbReference type="EMBL" id="KCZ89738.1"/>
    </source>
</evidence>
<dbReference type="GO" id="GO:0016887">
    <property type="term" value="F:ATP hydrolysis activity"/>
    <property type="evidence" value="ECO:0007669"/>
    <property type="project" value="InterPro"/>
</dbReference>
<sequence length="525" mass="59871">MKFQVIPNQGPLPRDAKDLVVLLTDAWDDWFKYNTMYVVFYFDAEGEKHRIGEVKIGQFDMEPDQRRANIPAQFEQLDEQYFSLGQDDSYYQALNELGDDFRDTYLVAMKDVARDLNLFERALEENVTGVSLLRSVSDQSVRGQYRRMAQGGARLTDYSFSYTPPPWGRGNVPPTFEFEVIPGAYPPTNVHVLIGRNNVGKTYTVDQMTKALVRPEDGNFGDFSWNENDHDFEDSKNFSNIISVTFSAFDPFEPLPVRENKLSAVRYQYIGLKHTSKNEDGKAKPPKSPDDLAADFGQSVQLILTQISKQERWRRALELLESDPIFKQAEIWQLIEEFGELRTQFERRQAFELVRKSARQLYSKLSSGHKIVVLTITRLVETIEERSLVLLDEPEAHLHPPLLSAFIRSLSDLLINRNGVAIIATHSPVILQEVPKTCVWRLWRNGTEKQIERPAAETFGENVGTLTHAIFGLEVTNSGFYKMISDSVDENLTYEQILERFGGQLGDEARGIARSLIAARNGAGR</sequence>
<dbReference type="AlphaFoldDB" id="A0A059FGW2"/>
<dbReference type="InterPro" id="IPR051396">
    <property type="entry name" value="Bact_Antivir_Def_Nuclease"/>
</dbReference>
<keyword evidence="3" id="KW-1185">Reference proteome</keyword>
<dbReference type="eggNOG" id="COG3593">
    <property type="taxonomic scope" value="Bacteria"/>
</dbReference>
<dbReference type="PANTHER" id="PTHR43581">
    <property type="entry name" value="ATP/GTP PHOSPHATASE"/>
    <property type="match status" value="1"/>
</dbReference>
<reference evidence="2 3" key="1">
    <citation type="journal article" date="2014" name="Antonie Van Leeuwenhoek">
        <title>Hyphomonas beringensis sp. nov. and Hyphomonas chukchiensis sp. nov., isolated from surface seawater of the Bering Sea and Chukchi Sea.</title>
        <authorList>
            <person name="Li C."/>
            <person name="Lai Q."/>
            <person name="Li G."/>
            <person name="Dong C."/>
            <person name="Wang J."/>
            <person name="Liao Y."/>
            <person name="Shao Z."/>
        </authorList>
    </citation>
    <scope>NUCLEOTIDE SEQUENCE [LARGE SCALE GENOMIC DNA]</scope>
    <source>
        <strain evidence="2 3">VP2</strain>
    </source>
</reference>
<dbReference type="InterPro" id="IPR003959">
    <property type="entry name" value="ATPase_AAA_core"/>
</dbReference>
<dbReference type="InterPro" id="IPR027417">
    <property type="entry name" value="P-loop_NTPase"/>
</dbReference>
<feature type="domain" description="ATPase AAA-type core" evidence="1">
    <location>
        <begin position="360"/>
        <end position="431"/>
    </location>
</feature>
<dbReference type="PANTHER" id="PTHR43581:SF4">
    <property type="entry name" value="ATP_GTP PHOSPHATASE"/>
    <property type="match status" value="1"/>
</dbReference>
<dbReference type="Proteomes" id="UP000024816">
    <property type="component" value="Unassembled WGS sequence"/>
</dbReference>
<accession>A0A059FGW2</accession>
<proteinExistence type="predicted"/>
<dbReference type="PATRIC" id="fig|1280952.3.peg.1148"/>
<organism evidence="2 3">
    <name type="scientific">Hyphomonas jannaschiana VP2</name>
    <dbReference type="NCBI Taxonomy" id="1280952"/>
    <lineage>
        <taxon>Bacteria</taxon>
        <taxon>Pseudomonadati</taxon>
        <taxon>Pseudomonadota</taxon>
        <taxon>Alphaproteobacteria</taxon>
        <taxon>Hyphomonadales</taxon>
        <taxon>Hyphomonadaceae</taxon>
        <taxon>Hyphomonas</taxon>
    </lineage>
</organism>